<comment type="caution">
    <text evidence="2">The sequence shown here is derived from an EMBL/GenBank/DDBJ whole genome shotgun (WGS) entry which is preliminary data.</text>
</comment>
<name>A0ABR3MR91_9TELE</name>
<keyword evidence="3" id="KW-1185">Reference proteome</keyword>
<sequence length="98" mass="10881">MILSPNRCDHPSKAIQTNQGQGENTGKHGDEHNEGEKLAHDGSIRPVFTNIPNHVEKRAKAAQEISKRQIEKPNCINGPLHLQSSNIHDKCISRNAED</sequence>
<dbReference type="EMBL" id="JAYMGO010000010">
    <property type="protein sequence ID" value="KAL1267141.1"/>
    <property type="molecule type" value="Genomic_DNA"/>
</dbReference>
<organism evidence="2 3">
    <name type="scientific">Cirrhinus molitorella</name>
    <name type="common">mud carp</name>
    <dbReference type="NCBI Taxonomy" id="172907"/>
    <lineage>
        <taxon>Eukaryota</taxon>
        <taxon>Metazoa</taxon>
        <taxon>Chordata</taxon>
        <taxon>Craniata</taxon>
        <taxon>Vertebrata</taxon>
        <taxon>Euteleostomi</taxon>
        <taxon>Actinopterygii</taxon>
        <taxon>Neopterygii</taxon>
        <taxon>Teleostei</taxon>
        <taxon>Ostariophysi</taxon>
        <taxon>Cypriniformes</taxon>
        <taxon>Cyprinidae</taxon>
        <taxon>Labeoninae</taxon>
        <taxon>Labeonini</taxon>
        <taxon>Cirrhinus</taxon>
    </lineage>
</organism>
<reference evidence="2 3" key="1">
    <citation type="submission" date="2023-09" db="EMBL/GenBank/DDBJ databases">
        <authorList>
            <person name="Wang M."/>
        </authorList>
    </citation>
    <scope>NUCLEOTIDE SEQUENCE [LARGE SCALE GENOMIC DNA]</scope>
    <source>
        <strain evidence="2">GT-2023</strain>
        <tissue evidence="2">Liver</tissue>
    </source>
</reference>
<feature type="region of interest" description="Disordered" evidence="1">
    <location>
        <begin position="1"/>
        <end position="43"/>
    </location>
</feature>
<feature type="region of interest" description="Disordered" evidence="1">
    <location>
        <begin position="76"/>
        <end position="98"/>
    </location>
</feature>
<evidence type="ECO:0000313" key="3">
    <source>
        <dbReference type="Proteomes" id="UP001558613"/>
    </source>
</evidence>
<proteinExistence type="predicted"/>
<feature type="compositionally biased region" description="Basic and acidic residues" evidence="1">
    <location>
        <begin position="87"/>
        <end position="98"/>
    </location>
</feature>
<dbReference type="Proteomes" id="UP001558613">
    <property type="component" value="Unassembled WGS sequence"/>
</dbReference>
<protein>
    <submittedName>
        <fullName evidence="2">Uncharacterized protein</fullName>
    </submittedName>
</protein>
<gene>
    <name evidence="2" type="ORF">QQF64_002816</name>
</gene>
<feature type="compositionally biased region" description="Polar residues" evidence="1">
    <location>
        <begin position="14"/>
        <end position="24"/>
    </location>
</feature>
<accession>A0ABR3MR91</accession>
<feature type="compositionally biased region" description="Basic and acidic residues" evidence="1">
    <location>
        <begin position="25"/>
        <end position="43"/>
    </location>
</feature>
<evidence type="ECO:0000256" key="1">
    <source>
        <dbReference type="SAM" id="MobiDB-lite"/>
    </source>
</evidence>
<evidence type="ECO:0000313" key="2">
    <source>
        <dbReference type="EMBL" id="KAL1267141.1"/>
    </source>
</evidence>